<dbReference type="Pfam" id="PF14322">
    <property type="entry name" value="SusD-like_3"/>
    <property type="match status" value="1"/>
</dbReference>
<evidence type="ECO:0000259" key="8">
    <source>
        <dbReference type="Pfam" id="PF14322"/>
    </source>
</evidence>
<sequence length="450" mass="50289">MKKIIILLSIFAALLFGHSGCTSFLDVKSDGKLAVPSALEDYLALLNSVDNKLAGAEGEVMSADHHVPVEEFDALFCQTNRDLYLWEDSPMLQECDGSGGWASAYKNIYRANVAISGAQSFEKTNGVSALSADVKGQGFFNRAINLYELAQVWCEAYDSKTAGSALGLPLKITDDFNEKTVRSSLKETFDLIIDDLQTASLLLPSKQKSIYWATKAAAWAYLARVYLYMHNYEQAKFFADKCISAGFSLLDYHHINGAPAFPFSEDNNPEVIYPRYLTTAYYSVSIKISRMDSVLYNSYEDGDLRRSLFFNKNANGLFFRGDYGGGLGGSFCGPTLAEMYLIRAECNARTGNAAEAYSTLQKFLAHRLDKVQPFSEDDILSKILQERRKELLRRGVRYGDVKRLNKLGAGIILKRIIRDKEYLLNPNDSRANILIPQNVVERSGITQNPR</sequence>
<evidence type="ECO:0000256" key="5">
    <source>
        <dbReference type="ARBA" id="ARBA00023237"/>
    </source>
</evidence>
<dbReference type="EMBL" id="JBHUPE010000004">
    <property type="protein sequence ID" value="MFD2904435.1"/>
    <property type="molecule type" value="Genomic_DNA"/>
</dbReference>
<keyword evidence="4" id="KW-0472">Membrane</keyword>
<dbReference type="SUPFAM" id="SSF48452">
    <property type="entry name" value="TPR-like"/>
    <property type="match status" value="1"/>
</dbReference>
<keyword evidence="5" id="KW-0998">Cell outer membrane</keyword>
<dbReference type="InterPro" id="IPR012944">
    <property type="entry name" value="SusD_RagB_dom"/>
</dbReference>
<evidence type="ECO:0000256" key="2">
    <source>
        <dbReference type="ARBA" id="ARBA00006275"/>
    </source>
</evidence>
<evidence type="ECO:0000313" key="10">
    <source>
        <dbReference type="Proteomes" id="UP001597509"/>
    </source>
</evidence>
<dbReference type="Proteomes" id="UP001597509">
    <property type="component" value="Unassembled WGS sequence"/>
</dbReference>
<comment type="caution">
    <text evidence="9">The sequence shown here is derived from an EMBL/GenBank/DDBJ whole genome shotgun (WGS) entry which is preliminary data.</text>
</comment>
<comment type="subcellular location">
    <subcellularLocation>
        <location evidence="1">Cell outer membrane</location>
    </subcellularLocation>
</comment>
<evidence type="ECO:0000256" key="6">
    <source>
        <dbReference type="SAM" id="SignalP"/>
    </source>
</evidence>
<evidence type="ECO:0000256" key="3">
    <source>
        <dbReference type="ARBA" id="ARBA00022729"/>
    </source>
</evidence>
<feature type="signal peptide" evidence="6">
    <location>
        <begin position="1"/>
        <end position="24"/>
    </location>
</feature>
<evidence type="ECO:0000259" key="7">
    <source>
        <dbReference type="Pfam" id="PF07980"/>
    </source>
</evidence>
<keyword evidence="10" id="KW-1185">Reference proteome</keyword>
<name>A0ABW5YW05_9SPHI</name>
<dbReference type="RefSeq" id="WP_380920415.1">
    <property type="nucleotide sequence ID" value="NZ_JBHUPE010000004.1"/>
</dbReference>
<feature type="domain" description="SusD-like N-terminal" evidence="8">
    <location>
        <begin position="24"/>
        <end position="227"/>
    </location>
</feature>
<feature type="domain" description="RagB/SusD" evidence="7">
    <location>
        <begin position="336"/>
        <end position="404"/>
    </location>
</feature>
<gene>
    <name evidence="9" type="ORF">ACFS6I_10900</name>
</gene>
<keyword evidence="3 6" id="KW-0732">Signal</keyword>
<proteinExistence type="inferred from homology"/>
<dbReference type="InterPro" id="IPR011990">
    <property type="entry name" value="TPR-like_helical_dom_sf"/>
</dbReference>
<evidence type="ECO:0000256" key="4">
    <source>
        <dbReference type="ARBA" id="ARBA00023136"/>
    </source>
</evidence>
<organism evidence="9 10">
    <name type="scientific">Sphingobacterium anhuiense</name>
    <dbReference type="NCBI Taxonomy" id="493780"/>
    <lineage>
        <taxon>Bacteria</taxon>
        <taxon>Pseudomonadati</taxon>
        <taxon>Bacteroidota</taxon>
        <taxon>Sphingobacteriia</taxon>
        <taxon>Sphingobacteriales</taxon>
        <taxon>Sphingobacteriaceae</taxon>
        <taxon>Sphingobacterium</taxon>
    </lineage>
</organism>
<comment type="similarity">
    <text evidence="2">Belongs to the SusD family.</text>
</comment>
<dbReference type="Gene3D" id="1.25.40.390">
    <property type="match status" value="1"/>
</dbReference>
<dbReference type="Pfam" id="PF07980">
    <property type="entry name" value="SusD_RagB"/>
    <property type="match status" value="1"/>
</dbReference>
<accession>A0ABW5YW05</accession>
<dbReference type="InterPro" id="IPR033985">
    <property type="entry name" value="SusD-like_N"/>
</dbReference>
<evidence type="ECO:0000313" key="9">
    <source>
        <dbReference type="EMBL" id="MFD2904435.1"/>
    </source>
</evidence>
<protein>
    <submittedName>
        <fullName evidence="9">RagB/SusD family nutrient uptake outer membrane protein</fullName>
    </submittedName>
</protein>
<reference evidence="10" key="1">
    <citation type="journal article" date="2019" name="Int. J. Syst. Evol. Microbiol.">
        <title>The Global Catalogue of Microorganisms (GCM) 10K type strain sequencing project: providing services to taxonomists for standard genome sequencing and annotation.</title>
        <authorList>
            <consortium name="The Broad Institute Genomics Platform"/>
            <consortium name="The Broad Institute Genome Sequencing Center for Infectious Disease"/>
            <person name="Wu L."/>
            <person name="Ma J."/>
        </authorList>
    </citation>
    <scope>NUCLEOTIDE SEQUENCE [LARGE SCALE GENOMIC DNA]</scope>
    <source>
        <strain evidence="10">KCTC 22209</strain>
    </source>
</reference>
<feature type="chain" id="PRO_5045733719" evidence="6">
    <location>
        <begin position="25"/>
        <end position="450"/>
    </location>
</feature>
<evidence type="ECO:0000256" key="1">
    <source>
        <dbReference type="ARBA" id="ARBA00004442"/>
    </source>
</evidence>